<feature type="domain" description="RNase H type-1" evidence="1">
    <location>
        <begin position="1"/>
        <end position="127"/>
    </location>
</feature>
<name>A0ABS2Q331_9BACL</name>
<dbReference type="CDD" id="cd09279">
    <property type="entry name" value="RNase_HI_like"/>
    <property type="match status" value="1"/>
</dbReference>
<keyword evidence="3" id="KW-1185">Reference proteome</keyword>
<dbReference type="Pfam" id="PF13456">
    <property type="entry name" value="RVT_3"/>
    <property type="match status" value="1"/>
</dbReference>
<dbReference type="InterPro" id="IPR002156">
    <property type="entry name" value="RNaseH_domain"/>
</dbReference>
<evidence type="ECO:0000313" key="2">
    <source>
        <dbReference type="EMBL" id="MBM7646700.1"/>
    </source>
</evidence>
<dbReference type="InterPro" id="IPR036397">
    <property type="entry name" value="RNaseH_sf"/>
</dbReference>
<dbReference type="GO" id="GO:0004523">
    <property type="term" value="F:RNA-DNA hybrid ribonuclease activity"/>
    <property type="evidence" value="ECO:0007669"/>
    <property type="project" value="UniProtKB-EC"/>
</dbReference>
<evidence type="ECO:0000313" key="3">
    <source>
        <dbReference type="Proteomes" id="UP000808914"/>
    </source>
</evidence>
<dbReference type="EMBL" id="JAFBER010000027">
    <property type="protein sequence ID" value="MBM7646700.1"/>
    <property type="molecule type" value="Genomic_DNA"/>
</dbReference>
<gene>
    <name evidence="2" type="ORF">JOD45_002933</name>
</gene>
<dbReference type="Gene3D" id="3.30.420.10">
    <property type="entry name" value="Ribonuclease H-like superfamily/Ribonuclease H"/>
    <property type="match status" value="1"/>
</dbReference>
<reference evidence="2 3" key="1">
    <citation type="submission" date="2021-01" db="EMBL/GenBank/DDBJ databases">
        <title>Genomic Encyclopedia of Type Strains, Phase IV (KMG-IV): sequencing the most valuable type-strain genomes for metagenomic binning, comparative biology and taxonomic classification.</title>
        <authorList>
            <person name="Goeker M."/>
        </authorList>
    </citation>
    <scope>NUCLEOTIDE SEQUENCE [LARGE SCALE GENOMIC DNA]</scope>
    <source>
        <strain evidence="2 3">DSM 28236</strain>
    </source>
</reference>
<keyword evidence="2" id="KW-0378">Hydrolase</keyword>
<protein>
    <submittedName>
        <fullName evidence="2">Ribonuclease HI</fullName>
        <ecNumber evidence="2">3.1.26.4</ecNumber>
    </submittedName>
</protein>
<dbReference type="EC" id="3.1.26.4" evidence="2"/>
<organism evidence="2 3">
    <name type="scientific">Scopulibacillus daqui</name>
    <dbReference type="NCBI Taxonomy" id="1469162"/>
    <lineage>
        <taxon>Bacteria</taxon>
        <taxon>Bacillati</taxon>
        <taxon>Bacillota</taxon>
        <taxon>Bacilli</taxon>
        <taxon>Bacillales</taxon>
        <taxon>Sporolactobacillaceae</taxon>
        <taxon>Scopulibacillus</taxon>
    </lineage>
</organism>
<comment type="caution">
    <text evidence="2">The sequence shown here is derived from an EMBL/GenBank/DDBJ whole genome shotgun (WGS) entry which is preliminary data.</text>
</comment>
<sequence>MIEVYFDGASAGNPGHSGAGIYINQGNGIEEKHAIPLGIMTNHEAEFQAFLYALKLCIDKDYLTVSFRTDSQLIDRAVQKAYVKNQAFSGYLNQALDLIDSFQLFFLKWIPNKQNKNADELAKKAIRLSRESQLKKES</sequence>
<dbReference type="PANTHER" id="PTHR46387:SF2">
    <property type="entry name" value="RIBONUCLEASE HI"/>
    <property type="match status" value="1"/>
</dbReference>
<dbReference type="Proteomes" id="UP000808914">
    <property type="component" value="Unassembled WGS sequence"/>
</dbReference>
<proteinExistence type="predicted"/>
<evidence type="ECO:0000259" key="1">
    <source>
        <dbReference type="PROSITE" id="PS50879"/>
    </source>
</evidence>
<accession>A0ABS2Q331</accession>
<dbReference type="PANTHER" id="PTHR46387">
    <property type="entry name" value="POLYNUCLEOTIDYL TRANSFERASE, RIBONUCLEASE H-LIKE SUPERFAMILY PROTEIN"/>
    <property type="match status" value="1"/>
</dbReference>
<dbReference type="InterPro" id="IPR012337">
    <property type="entry name" value="RNaseH-like_sf"/>
</dbReference>
<dbReference type="SUPFAM" id="SSF53098">
    <property type="entry name" value="Ribonuclease H-like"/>
    <property type="match status" value="1"/>
</dbReference>
<dbReference type="PROSITE" id="PS50879">
    <property type="entry name" value="RNASE_H_1"/>
    <property type="match status" value="1"/>
</dbReference>
<dbReference type="RefSeq" id="WP_205004581.1">
    <property type="nucleotide sequence ID" value="NZ_JAFBER010000027.1"/>
</dbReference>